<evidence type="ECO:0000313" key="6">
    <source>
        <dbReference type="Proteomes" id="UP000759443"/>
    </source>
</evidence>
<evidence type="ECO:0000256" key="1">
    <source>
        <dbReference type="ARBA" id="ARBA00023015"/>
    </source>
</evidence>
<dbReference type="GO" id="GO:0003677">
    <property type="term" value="F:DNA binding"/>
    <property type="evidence" value="ECO:0007669"/>
    <property type="project" value="UniProtKB-KW"/>
</dbReference>
<organism evidence="5 6">
    <name type="scientific">Rhizobium halophytocola</name>
    <dbReference type="NCBI Taxonomy" id="735519"/>
    <lineage>
        <taxon>Bacteria</taxon>
        <taxon>Pseudomonadati</taxon>
        <taxon>Pseudomonadota</taxon>
        <taxon>Alphaproteobacteria</taxon>
        <taxon>Hyphomicrobiales</taxon>
        <taxon>Rhizobiaceae</taxon>
        <taxon>Rhizobium/Agrobacterium group</taxon>
        <taxon>Rhizobium</taxon>
    </lineage>
</organism>
<keyword evidence="1" id="KW-0805">Transcription regulation</keyword>
<dbReference type="PANTHER" id="PTHR44688">
    <property type="entry name" value="DNA-BINDING TRANSCRIPTIONAL ACTIVATOR DEVR_DOSR"/>
    <property type="match status" value="1"/>
</dbReference>
<accession>A0ABS4E264</accession>
<dbReference type="PROSITE" id="PS00622">
    <property type="entry name" value="HTH_LUXR_1"/>
    <property type="match status" value="1"/>
</dbReference>
<evidence type="ECO:0000256" key="3">
    <source>
        <dbReference type="ARBA" id="ARBA00023163"/>
    </source>
</evidence>
<dbReference type="PRINTS" id="PR00038">
    <property type="entry name" value="HTHLUXR"/>
</dbReference>
<dbReference type="SMART" id="SM00421">
    <property type="entry name" value="HTH_LUXR"/>
    <property type="match status" value="1"/>
</dbReference>
<comment type="caution">
    <text evidence="5">The sequence shown here is derived from an EMBL/GenBank/DDBJ whole genome shotgun (WGS) entry which is preliminary data.</text>
</comment>
<dbReference type="SUPFAM" id="SSF46894">
    <property type="entry name" value="C-terminal effector domain of the bipartite response regulators"/>
    <property type="match status" value="1"/>
</dbReference>
<proteinExistence type="predicted"/>
<dbReference type="Pfam" id="PF00196">
    <property type="entry name" value="GerE"/>
    <property type="match status" value="1"/>
</dbReference>
<keyword evidence="6" id="KW-1185">Reference proteome</keyword>
<dbReference type="InterPro" id="IPR036388">
    <property type="entry name" value="WH-like_DNA-bd_sf"/>
</dbReference>
<dbReference type="PANTHER" id="PTHR44688:SF16">
    <property type="entry name" value="DNA-BINDING TRANSCRIPTIONAL ACTIVATOR DEVR_DOSR"/>
    <property type="match status" value="1"/>
</dbReference>
<dbReference type="InterPro" id="IPR000792">
    <property type="entry name" value="Tscrpt_reg_LuxR_C"/>
</dbReference>
<keyword evidence="2 5" id="KW-0238">DNA-binding</keyword>
<dbReference type="PROSITE" id="PS50043">
    <property type="entry name" value="HTH_LUXR_2"/>
    <property type="match status" value="1"/>
</dbReference>
<name>A0ABS4E264_9HYPH</name>
<evidence type="ECO:0000256" key="2">
    <source>
        <dbReference type="ARBA" id="ARBA00023125"/>
    </source>
</evidence>
<sequence>MDKVSEGHVSVTPSENARLNMMVGTSLHMGPEMDRAINRTDFFRLFKAVTRAYGFDVFLLFRHPDRLLGLRPHHDFLLTDLPEELFATTALALAGGAKEVLGSLSSTTMPFIHDLPSDLIAPGATRGWQKAGSQIVVLPMHAPDSKRYCLLFGGLRDMPDRREIADLLLDGLRIFNKYYARLLSQETSPSLTARETEVVRWTSEGKTSAEIAIILGLSEHTVISHVTAAARKLNAVNRAHLIAIAVKRGLVG</sequence>
<dbReference type="InterPro" id="IPR016032">
    <property type="entry name" value="Sig_transdc_resp-reg_C-effctor"/>
</dbReference>
<protein>
    <submittedName>
        <fullName evidence="5">DNA-binding CsgD family transcriptional regulator</fullName>
    </submittedName>
</protein>
<keyword evidence="3" id="KW-0804">Transcription</keyword>
<reference evidence="5 6" key="1">
    <citation type="submission" date="2021-03" db="EMBL/GenBank/DDBJ databases">
        <title>Genomic Encyclopedia of Type Strains, Phase IV (KMG-IV): sequencing the most valuable type-strain genomes for metagenomic binning, comparative biology and taxonomic classification.</title>
        <authorList>
            <person name="Goeker M."/>
        </authorList>
    </citation>
    <scope>NUCLEOTIDE SEQUENCE [LARGE SCALE GENOMIC DNA]</scope>
    <source>
        <strain evidence="5 6">DSM 21600</strain>
    </source>
</reference>
<feature type="domain" description="HTH luxR-type" evidence="4">
    <location>
        <begin position="184"/>
        <end position="249"/>
    </location>
</feature>
<evidence type="ECO:0000313" key="5">
    <source>
        <dbReference type="EMBL" id="MBP1852016.1"/>
    </source>
</evidence>
<dbReference type="Gene3D" id="1.10.10.10">
    <property type="entry name" value="Winged helix-like DNA-binding domain superfamily/Winged helix DNA-binding domain"/>
    <property type="match status" value="1"/>
</dbReference>
<evidence type="ECO:0000259" key="4">
    <source>
        <dbReference type="PROSITE" id="PS50043"/>
    </source>
</evidence>
<dbReference type="EMBL" id="JAGGJU010000009">
    <property type="protein sequence ID" value="MBP1852016.1"/>
    <property type="molecule type" value="Genomic_DNA"/>
</dbReference>
<dbReference type="Proteomes" id="UP000759443">
    <property type="component" value="Unassembled WGS sequence"/>
</dbReference>
<dbReference type="CDD" id="cd06170">
    <property type="entry name" value="LuxR_C_like"/>
    <property type="match status" value="1"/>
</dbReference>
<gene>
    <name evidence="5" type="ORF">J2Z17_003468</name>
</gene>